<organism evidence="3 4">
    <name type="scientific">Candidatus Sulfomarinibacter kjeldsenii</name>
    <dbReference type="NCBI Taxonomy" id="2885994"/>
    <lineage>
        <taxon>Bacteria</taxon>
        <taxon>Pseudomonadati</taxon>
        <taxon>Acidobacteriota</taxon>
        <taxon>Thermoanaerobaculia</taxon>
        <taxon>Thermoanaerobaculales</taxon>
        <taxon>Candidatus Sulfomarinibacteraceae</taxon>
        <taxon>Candidatus Sulfomarinibacter</taxon>
    </lineage>
</organism>
<dbReference type="EMBL" id="JACXWA010000030">
    <property type="protein sequence ID" value="MBD3870091.1"/>
    <property type="molecule type" value="Genomic_DNA"/>
</dbReference>
<sequence>MPLNLASYFGRPRPQATSGEAGAELRAQVRRLEIRARQAMESGLTGQYQSAFRGLGLEFEEVREYRPGDDVRTIDWNVTARTGSLHVKRYREERDLNVLLLVDLSASTQFGSKVMTVHDLIAEVAGLFALAAARRDRVGAILFDDNVRTLIPPRLGWRHGLRVVREVLGAEPRGHGTALDQAVRAAGHMLHRRGVVIILVDQACPLPRRELVALACRHEVVVVRLGDELLESGLDGASLPVVDAEAGDRSVIRGPGAVKRQPTPPGVDLIELHTGEDYLPAVRAMLERRERRRAH</sequence>
<feature type="domain" description="VWFA" evidence="2">
    <location>
        <begin position="95"/>
        <end position="252"/>
    </location>
</feature>
<evidence type="ECO:0000259" key="2">
    <source>
        <dbReference type="SMART" id="SM00327"/>
    </source>
</evidence>
<reference evidence="3 4" key="1">
    <citation type="submission" date="2020-08" db="EMBL/GenBank/DDBJ databases">
        <title>Acidobacteriota in marine sediments use diverse sulfur dissimilation pathways.</title>
        <authorList>
            <person name="Wasmund K."/>
        </authorList>
    </citation>
    <scope>NUCLEOTIDE SEQUENCE [LARGE SCALE GENOMIC DNA]</scope>
    <source>
        <strain evidence="3">MAG AM3-A</strain>
    </source>
</reference>
<feature type="region of interest" description="Disordered" evidence="1">
    <location>
        <begin position="1"/>
        <end position="22"/>
    </location>
</feature>
<dbReference type="SUPFAM" id="SSF53300">
    <property type="entry name" value="vWA-like"/>
    <property type="match status" value="1"/>
</dbReference>
<dbReference type="InterPro" id="IPR036465">
    <property type="entry name" value="vWFA_dom_sf"/>
</dbReference>
<evidence type="ECO:0000256" key="1">
    <source>
        <dbReference type="SAM" id="MobiDB-lite"/>
    </source>
</evidence>
<dbReference type="PANTHER" id="PTHR33608:SF6">
    <property type="entry name" value="BLL2464 PROTEIN"/>
    <property type="match status" value="1"/>
</dbReference>
<accession>A0A8J6YAZ3</accession>
<dbReference type="InterPro" id="IPR002035">
    <property type="entry name" value="VWF_A"/>
</dbReference>
<comment type="caution">
    <text evidence="3">The sequence shown here is derived from an EMBL/GenBank/DDBJ whole genome shotgun (WGS) entry which is preliminary data.</text>
</comment>
<gene>
    <name evidence="3" type="ORF">IFJ97_01875</name>
</gene>
<dbReference type="PANTHER" id="PTHR33608">
    <property type="entry name" value="BLL2464 PROTEIN"/>
    <property type="match status" value="1"/>
</dbReference>
<evidence type="ECO:0000313" key="3">
    <source>
        <dbReference type="EMBL" id="MBD3870091.1"/>
    </source>
</evidence>
<dbReference type="InterPro" id="IPR002881">
    <property type="entry name" value="DUF58"/>
</dbReference>
<proteinExistence type="predicted"/>
<dbReference type="SMART" id="SM00327">
    <property type="entry name" value="VWA"/>
    <property type="match status" value="1"/>
</dbReference>
<dbReference type="AlphaFoldDB" id="A0A8J6YAZ3"/>
<protein>
    <submittedName>
        <fullName evidence="3">DUF58 domain-containing protein</fullName>
    </submittedName>
</protein>
<dbReference type="Pfam" id="PF01882">
    <property type="entry name" value="DUF58"/>
    <property type="match status" value="1"/>
</dbReference>
<evidence type="ECO:0000313" key="4">
    <source>
        <dbReference type="Proteomes" id="UP000598633"/>
    </source>
</evidence>
<dbReference type="Gene3D" id="3.40.50.410">
    <property type="entry name" value="von Willebrand factor, type A domain"/>
    <property type="match status" value="1"/>
</dbReference>
<dbReference type="Proteomes" id="UP000598633">
    <property type="component" value="Unassembled WGS sequence"/>
</dbReference>
<name>A0A8J6YAZ3_9BACT</name>